<keyword evidence="4" id="KW-1185">Reference proteome</keyword>
<protein>
    <submittedName>
        <fullName evidence="3">Transposase family protein</fullName>
    </submittedName>
</protein>
<sequence>MGKGITLKIRTEEVFAFSDGMYRFVRELADSVLLLQRQGTGKEIQVTESDLIDQLGRGEVIRLRDRRDRKGRPIVDPDQVSPDEKPEEVMRAKTLLFFVRAFDADTSVGLGDVGLRKLIKRKRDDANRKGLTFEFSPDTLRRAIKEKGAPGARHLKDFISRRGRTRRVRLDLTIEDMLTDAVDFYWGLRSRDKKDAWAFLISELKKVNAERKTAGLSKLHPPKDASTLYRRINATNCKENHARKYSPHEANQAWQGVSTHLDATAPGELVIIDHTVVDAWVLLDDNGIPLGRPTLTVAIDVYSRCILGFLLSAEPPSVYSMATVIKHVLMPKTYVKTAYPDIERPYDCWILPNTILIDNAFEHVSASLRDAGDDIGFEVHYSPIHSPGHKAIGEKIFDTLNDFFHKLPAAVPYDVTTMRKARLDPRSEKPVYHRDLEYFLHRFIIDQYHYRLHEGIGAVPARRWDEGIQRHGREFVDDFNALDQLLGKVDEASISRAGVKFRNMRFHDADLTTEILNDMVRLQPIKSLTTKTYGQVRARIKVKYNPADCSKIEVWNEGAEPKRYVTLPNVDQTMTRGLSFWAADRVREHAKELDLEYSSEEERLLARDSLRRAWEELAQVTPRRTGADARRGIAQETPTVIEGVVRFTQAEPSVYGNAQPIDLPALTRANSSEKPVSTLRGGEKTKAKMRKAAQARAAASGETETAPVKPVAKPEKEFFLPPAAKAPKRNPYDLDGEWK</sequence>
<evidence type="ECO:0000313" key="4">
    <source>
        <dbReference type="Proteomes" id="UP001597521"/>
    </source>
</evidence>
<comment type="caution">
    <text evidence="3">The sequence shown here is derived from an EMBL/GenBank/DDBJ whole genome shotgun (WGS) entry which is preliminary data.</text>
</comment>
<dbReference type="Proteomes" id="UP001597521">
    <property type="component" value="Unassembled WGS sequence"/>
</dbReference>
<gene>
    <name evidence="3" type="ORF">ACFSX5_15215</name>
</gene>
<dbReference type="RefSeq" id="WP_386834578.1">
    <property type="nucleotide sequence ID" value="NZ_JBHUNP010000001.1"/>
</dbReference>
<evidence type="ECO:0000313" key="3">
    <source>
        <dbReference type="EMBL" id="MFD2649138.1"/>
    </source>
</evidence>
<dbReference type="InterPro" id="IPR012337">
    <property type="entry name" value="RNaseH-like_sf"/>
</dbReference>
<evidence type="ECO:0000259" key="2">
    <source>
        <dbReference type="PROSITE" id="PS50994"/>
    </source>
</evidence>
<name>A0ABW5QN40_9HYPH</name>
<feature type="compositionally biased region" description="Basic and acidic residues" evidence="1">
    <location>
        <begin position="730"/>
        <end position="739"/>
    </location>
</feature>
<dbReference type="InterPro" id="IPR001584">
    <property type="entry name" value="Integrase_cat-core"/>
</dbReference>
<feature type="region of interest" description="Disordered" evidence="1">
    <location>
        <begin position="668"/>
        <end position="739"/>
    </location>
</feature>
<accession>A0ABW5QN40</accession>
<dbReference type="EMBL" id="JBHUNP010000001">
    <property type="protein sequence ID" value="MFD2649138.1"/>
    <property type="molecule type" value="Genomic_DNA"/>
</dbReference>
<dbReference type="InterPro" id="IPR036397">
    <property type="entry name" value="RNaseH_sf"/>
</dbReference>
<feature type="domain" description="Integrase catalytic" evidence="2">
    <location>
        <begin position="262"/>
        <end position="468"/>
    </location>
</feature>
<organism evidence="3 4">
    <name type="scientific">Devosia albogilva</name>
    <dbReference type="NCBI Taxonomy" id="429726"/>
    <lineage>
        <taxon>Bacteria</taxon>
        <taxon>Pseudomonadati</taxon>
        <taxon>Pseudomonadota</taxon>
        <taxon>Alphaproteobacteria</taxon>
        <taxon>Hyphomicrobiales</taxon>
        <taxon>Devosiaceae</taxon>
        <taxon>Devosia</taxon>
    </lineage>
</organism>
<proteinExistence type="predicted"/>
<dbReference type="Gene3D" id="3.30.420.10">
    <property type="entry name" value="Ribonuclease H-like superfamily/Ribonuclease H"/>
    <property type="match status" value="1"/>
</dbReference>
<evidence type="ECO:0000256" key="1">
    <source>
        <dbReference type="SAM" id="MobiDB-lite"/>
    </source>
</evidence>
<dbReference type="SUPFAM" id="SSF53098">
    <property type="entry name" value="Ribonuclease H-like"/>
    <property type="match status" value="1"/>
</dbReference>
<dbReference type="PROSITE" id="PS50994">
    <property type="entry name" value="INTEGRASE"/>
    <property type="match status" value="1"/>
</dbReference>
<reference evidence="4" key="1">
    <citation type="journal article" date="2019" name="Int. J. Syst. Evol. Microbiol.">
        <title>The Global Catalogue of Microorganisms (GCM) 10K type strain sequencing project: providing services to taxonomists for standard genome sequencing and annotation.</title>
        <authorList>
            <consortium name="The Broad Institute Genomics Platform"/>
            <consortium name="The Broad Institute Genome Sequencing Center for Infectious Disease"/>
            <person name="Wu L."/>
            <person name="Ma J."/>
        </authorList>
    </citation>
    <scope>NUCLEOTIDE SEQUENCE [LARGE SCALE GENOMIC DNA]</scope>
    <source>
        <strain evidence="4">CCM 7427</strain>
    </source>
</reference>